<name>C7DIB7_MICA2</name>
<dbReference type="Proteomes" id="UP000332487">
    <property type="component" value="Unassembled WGS sequence"/>
</dbReference>
<feature type="domain" description="NAD-dependent epimerase/dehydratase" evidence="2">
    <location>
        <begin position="5"/>
        <end position="232"/>
    </location>
</feature>
<protein>
    <submittedName>
        <fullName evidence="3">NAD-dependent epimerase/dehydratase</fullName>
    </submittedName>
</protein>
<gene>
    <name evidence="3" type="ORF">UNLARM2_0809</name>
</gene>
<keyword evidence="4" id="KW-1185">Reference proteome</keyword>
<organism evidence="3 4">
    <name type="scientific">Candidatus Micrarchaeum acidiphilum ARMAN-2</name>
    <dbReference type="NCBI Taxonomy" id="425595"/>
    <lineage>
        <taxon>Archaea</taxon>
        <taxon>Candidatus Micrarchaeota</taxon>
        <taxon>Candidatus Micrarchaeia</taxon>
        <taxon>Candidatus Micrarchaeales</taxon>
        <taxon>Candidatus Micrarchaeaceae</taxon>
        <taxon>Candidatus Micrarchaeum</taxon>
    </lineage>
</organism>
<evidence type="ECO:0000313" key="4">
    <source>
        <dbReference type="Proteomes" id="UP000332487"/>
    </source>
</evidence>
<sequence length="291" mass="32726">MQETILVTGCSGFIGSHVSEHALTEGYHVIGMDVKDCKNPEVEFITGSITDRQAVENAVSRADYVIHLAAITSNIEFEKDYEMAHEVNVNGFLNVINAAAKFKCKKFLYASSSAVYPEESQFSEEFVIDIKKQRNHYAKSKLINEMYAESYRDIYKLPTVGMRFFNVYGPGENDKGDYASIITIFKSYKDAGKKLVIYGDGSQSRDFVYVKDVAEIVLKLLKKAESGVYNIGTGTATSYLKIAELIDPGNKEHVPNPLSSYQRLTRADTRKLREAIGEYKFTELENLLPEL</sequence>
<reference evidence="3 4" key="2">
    <citation type="journal article" date="2010" name="Proc. Natl. Acad. Sci. U.S.A.">
        <title>Enigmatic, ultrasmall, uncultivated Archaea.</title>
        <authorList>
            <person name="Baker B.J."/>
            <person name="Comolli L.R."/>
            <person name="Dick G.J."/>
            <person name="Hauser L.J."/>
            <person name="Hyatt D."/>
            <person name="Dill B.D."/>
            <person name="Land M.L."/>
            <person name="Verberkmoes N.C."/>
            <person name="Hettich R.L."/>
            <person name="Banfield J.F."/>
        </authorList>
    </citation>
    <scope>NUCLEOTIDE SEQUENCE [LARGE SCALE GENOMIC DNA]</scope>
    <source>
        <strain evidence="3">ARMAN-2</strain>
    </source>
</reference>
<evidence type="ECO:0000256" key="1">
    <source>
        <dbReference type="ARBA" id="ARBA00007637"/>
    </source>
</evidence>
<proteinExistence type="inferred from homology"/>
<dbReference type="Gene3D" id="3.40.50.720">
    <property type="entry name" value="NAD(P)-binding Rossmann-like Domain"/>
    <property type="match status" value="1"/>
</dbReference>
<dbReference type="AlphaFoldDB" id="C7DIB7"/>
<evidence type="ECO:0000259" key="2">
    <source>
        <dbReference type="Pfam" id="PF01370"/>
    </source>
</evidence>
<accession>C7DIB7</accession>
<reference evidence="3 4" key="1">
    <citation type="journal article" date="2009" name="Genome Biol.">
        <title>Community-wide analysis of microbial genome sequence signatures.</title>
        <authorList>
            <person name="Dick G.J."/>
            <person name="Andersson A.F."/>
            <person name="Baker B.J."/>
            <person name="Simmons S.L."/>
            <person name="Thomas B.C."/>
            <person name="Yelton A.P."/>
            <person name="Banfield J.F."/>
        </authorList>
    </citation>
    <scope>NUCLEOTIDE SEQUENCE [LARGE SCALE GENOMIC DNA]</scope>
    <source>
        <strain evidence="3">ARMAN-2</strain>
    </source>
</reference>
<evidence type="ECO:0000313" key="3">
    <source>
        <dbReference type="EMBL" id="EET89691.1"/>
    </source>
</evidence>
<dbReference type="InterPro" id="IPR036291">
    <property type="entry name" value="NAD(P)-bd_dom_sf"/>
</dbReference>
<dbReference type="InterPro" id="IPR001509">
    <property type="entry name" value="Epimerase_deHydtase"/>
</dbReference>
<dbReference type="SUPFAM" id="SSF51735">
    <property type="entry name" value="NAD(P)-binding Rossmann-fold domains"/>
    <property type="match status" value="1"/>
</dbReference>
<dbReference type="Pfam" id="PF01370">
    <property type="entry name" value="Epimerase"/>
    <property type="match status" value="1"/>
</dbReference>
<dbReference type="EMBL" id="GG697241">
    <property type="protein sequence ID" value="EET89691.1"/>
    <property type="molecule type" value="Genomic_DNA"/>
</dbReference>
<comment type="similarity">
    <text evidence="1">Belongs to the NAD(P)-dependent epimerase/dehydratase family.</text>
</comment>
<dbReference type="PANTHER" id="PTHR43000">
    <property type="entry name" value="DTDP-D-GLUCOSE 4,6-DEHYDRATASE-RELATED"/>
    <property type="match status" value="1"/>
</dbReference>